<evidence type="ECO:0000259" key="7">
    <source>
        <dbReference type="Pfam" id="PF01432"/>
    </source>
</evidence>
<organism evidence="8 9">
    <name type="scientific">Vagococcus intermedius</name>
    <dbReference type="NCBI Taxonomy" id="2991418"/>
    <lineage>
        <taxon>Bacteria</taxon>
        <taxon>Bacillati</taxon>
        <taxon>Bacillota</taxon>
        <taxon>Bacilli</taxon>
        <taxon>Lactobacillales</taxon>
        <taxon>Enterococcaceae</taxon>
        <taxon>Vagococcus</taxon>
    </lineage>
</organism>
<dbReference type="RefSeq" id="WP_275469149.1">
    <property type="nucleotide sequence ID" value="NZ_CP110232.1"/>
</dbReference>
<reference evidence="8" key="1">
    <citation type="submission" date="2022-10" db="EMBL/GenBank/DDBJ databases">
        <title>Vagococcus sp. isolated from poultry meat.</title>
        <authorList>
            <person name="Johansson P."/>
            <person name="Bjorkroth J."/>
        </authorList>
    </citation>
    <scope>NUCLEOTIDE SEQUENCE</scope>
    <source>
        <strain evidence="8">STAA11</strain>
    </source>
</reference>
<evidence type="ECO:0000256" key="3">
    <source>
        <dbReference type="ARBA" id="ARBA00022801"/>
    </source>
</evidence>
<dbReference type="Proteomes" id="UP001179647">
    <property type="component" value="Chromosome"/>
</dbReference>
<keyword evidence="4 6" id="KW-0862">Zinc</keyword>
<keyword evidence="2 6" id="KW-0479">Metal-binding</keyword>
<sequence>MEKFSEFCYKRPNYDEVKKQMRARIEELKIADAKLTVTLAEELNLLNSEINSQQIISNIRHSIDITDTFYNEENDYWNEYAPLYEELITDYYRGVLASPHQEVLRTTFPATFFLIAENQLKTFSPAIIELSQTENNLISRYEKILATAEVEFNNEKMPLPKLGPFYQSPDRHVRQAADQVRSHFFASKEIELDEIYDSLVKVRTSMAKELGYPDYVAMGYDMMNRFDYDRNMVESYRKEILSQVVPLTQKLYKRQAERLGLETLYHYDLPIEFSEGNAIPKGTAEEILDKGVTMYQELSPETGEFMSQMMDRQLLDVLSKPGKQSGGYCDFIASYQAPFIFANFNGTSGDIDVLTHEAGHAFQVYQSRWIKEPECVFPTYESCEIHSMSMEFFTWPWMHLFFEEQTEKYYYSHLSDAVEFLPYGVLVDHFQHEVYEHPEMTPQERKTTWRRLERMYCPERDYSHDNFLEKGTYWYRQGHIFASPFYYIDYTLAQVCAFQFWQKAYIEKDPCAWNDYMSICKVGGTKTFLEIINLAKLNSPFEEGSLRKVMETIDGYLSNIKDEVL</sequence>
<evidence type="ECO:0000256" key="6">
    <source>
        <dbReference type="RuleBase" id="RU003435"/>
    </source>
</evidence>
<keyword evidence="3 6" id="KW-0378">Hydrolase</keyword>
<evidence type="ECO:0000256" key="2">
    <source>
        <dbReference type="ARBA" id="ARBA00022723"/>
    </source>
</evidence>
<dbReference type="SUPFAM" id="SSF55486">
    <property type="entry name" value="Metalloproteases ('zincins'), catalytic domain"/>
    <property type="match status" value="1"/>
</dbReference>
<keyword evidence="1 6" id="KW-0645">Protease</keyword>
<dbReference type="KEGG" id="vie:OL234_00065"/>
<evidence type="ECO:0000313" key="9">
    <source>
        <dbReference type="Proteomes" id="UP001179647"/>
    </source>
</evidence>
<feature type="domain" description="Peptidase M3A/M3B catalytic" evidence="7">
    <location>
        <begin position="167"/>
        <end position="548"/>
    </location>
</feature>
<evidence type="ECO:0000256" key="4">
    <source>
        <dbReference type="ARBA" id="ARBA00022833"/>
    </source>
</evidence>
<dbReference type="GO" id="GO:0006508">
    <property type="term" value="P:proteolysis"/>
    <property type="evidence" value="ECO:0007669"/>
    <property type="project" value="UniProtKB-KW"/>
</dbReference>
<name>A0AAF0CUY4_9ENTE</name>
<dbReference type="NCBIfam" id="TIGR02289">
    <property type="entry name" value="M3_not_pepF"/>
    <property type="match status" value="1"/>
</dbReference>
<dbReference type="InterPro" id="IPR001567">
    <property type="entry name" value="Pept_M3A_M3B_dom"/>
</dbReference>
<keyword evidence="9" id="KW-1185">Reference proteome</keyword>
<protein>
    <submittedName>
        <fullName evidence="8">M3 family oligoendopeptidase</fullName>
    </submittedName>
</protein>
<dbReference type="Gene3D" id="1.10.1370.30">
    <property type="match status" value="1"/>
</dbReference>
<gene>
    <name evidence="8" type="ORF">OL234_00065</name>
</gene>
<dbReference type="CDD" id="cd09606">
    <property type="entry name" value="M3B_PepF"/>
    <property type="match status" value="1"/>
</dbReference>
<dbReference type="EMBL" id="CP110232">
    <property type="protein sequence ID" value="WEG73346.1"/>
    <property type="molecule type" value="Genomic_DNA"/>
</dbReference>
<dbReference type="AlphaFoldDB" id="A0AAF0CUY4"/>
<dbReference type="InterPro" id="IPR011976">
    <property type="entry name" value="Pept_M3B_oligopep-rel"/>
</dbReference>
<dbReference type="GO" id="GO:0046872">
    <property type="term" value="F:metal ion binding"/>
    <property type="evidence" value="ECO:0007669"/>
    <property type="project" value="UniProtKB-UniRule"/>
</dbReference>
<accession>A0AAF0CUY4</accession>
<evidence type="ECO:0000256" key="1">
    <source>
        <dbReference type="ARBA" id="ARBA00022670"/>
    </source>
</evidence>
<dbReference type="GO" id="GO:0004222">
    <property type="term" value="F:metalloendopeptidase activity"/>
    <property type="evidence" value="ECO:0007669"/>
    <property type="project" value="InterPro"/>
</dbReference>
<comment type="similarity">
    <text evidence="6">Belongs to the peptidase M3 family.</text>
</comment>
<proteinExistence type="inferred from homology"/>
<evidence type="ECO:0000256" key="5">
    <source>
        <dbReference type="ARBA" id="ARBA00023049"/>
    </source>
</evidence>
<evidence type="ECO:0000313" key="8">
    <source>
        <dbReference type="EMBL" id="WEG73346.1"/>
    </source>
</evidence>
<comment type="cofactor">
    <cofactor evidence="6">
        <name>Zn(2+)</name>
        <dbReference type="ChEBI" id="CHEBI:29105"/>
    </cofactor>
    <text evidence="6">Binds 1 zinc ion.</text>
</comment>
<dbReference type="Pfam" id="PF01432">
    <property type="entry name" value="Peptidase_M3"/>
    <property type="match status" value="1"/>
</dbReference>
<keyword evidence="5 6" id="KW-0482">Metalloprotease</keyword>